<keyword evidence="2 3" id="KW-0064">Aspartyl protease</keyword>
<sequence>MHRCLAISIVVAAACLSGAHAAISVGLTRTQNGSLKNVAKADQARRALLSRANSEGATSLPIAQLGYAAYTASIGIGNPPTYYNLLVDSGSSNTWIGGNKPYVKTSTSVPTGEAVNVSNAGGAFVGSEYYDEVALAPGLIIRNQSIADATGAMAPPGVDGIIGFGPVNLTLQTFENNPMQTIPTVMNNAYAQKIIPEQVLGVYFAPATSNYSMNGQLTFGGVDESLCVGPIHWTPVTTTKFADLYWGVNISASYGRKTLIPATHSGIIDTSSTLTGVLDAWYETYIKAIPGSFFDANVTGLTAIPESSVKHMHMIAIFVEGQPLLWDVEAQLAPKSLATELGGESGFRYSYIVPIGTAFLPGIDFILGMSFIERFYTVSPCFDLMPRSDVEPFWL</sequence>
<dbReference type="PROSITE" id="PS51257">
    <property type="entry name" value="PROKAR_LIPOPROTEIN"/>
    <property type="match status" value="1"/>
</dbReference>
<dbReference type="EMBL" id="HE796896">
    <property type="protein sequence ID" value="CCL98705.1"/>
    <property type="molecule type" value="Genomic_DNA"/>
</dbReference>
<keyword evidence="3" id="KW-0645">Protease</keyword>
<dbReference type="GO" id="GO:0004190">
    <property type="term" value="F:aspartic-type endopeptidase activity"/>
    <property type="evidence" value="ECO:0007669"/>
    <property type="project" value="UniProtKB-KW"/>
</dbReference>
<evidence type="ECO:0000256" key="3">
    <source>
        <dbReference type="RuleBase" id="RU000454"/>
    </source>
</evidence>
<dbReference type="PROSITE" id="PS51767">
    <property type="entry name" value="PEPTIDASE_A1"/>
    <property type="match status" value="1"/>
</dbReference>
<dbReference type="SUPFAM" id="SSF50630">
    <property type="entry name" value="Acid proteases"/>
    <property type="match status" value="1"/>
</dbReference>
<reference evidence="6 7" key="1">
    <citation type="journal article" date="2012" name="Appl. Environ. Microbiol.">
        <title>Short-read sequencing for genomic analysis of the brown rot fungus Fibroporia radiculosa.</title>
        <authorList>
            <person name="Tang J.D."/>
            <person name="Perkins A.D."/>
            <person name="Sonstegard T.S."/>
            <person name="Schroeder S.G."/>
            <person name="Burgess S.C."/>
            <person name="Diehl S.V."/>
        </authorList>
    </citation>
    <scope>NUCLEOTIDE SEQUENCE [LARGE SCALE GENOMIC DNA]</scope>
    <source>
        <strain evidence="6 7">TFFH 294</strain>
    </source>
</reference>
<feature type="domain" description="Peptidase A1" evidence="5">
    <location>
        <begin position="70"/>
        <end position="393"/>
    </location>
</feature>
<comment type="similarity">
    <text evidence="1 3">Belongs to the peptidase A1 family.</text>
</comment>
<dbReference type="HOGENOM" id="CLU_038846_0_0_1"/>
<feature type="signal peptide" evidence="4">
    <location>
        <begin position="1"/>
        <end position="21"/>
    </location>
</feature>
<evidence type="ECO:0000256" key="1">
    <source>
        <dbReference type="ARBA" id="ARBA00007447"/>
    </source>
</evidence>
<accession>J4GIE6</accession>
<dbReference type="PRINTS" id="PR00792">
    <property type="entry name" value="PEPSIN"/>
</dbReference>
<dbReference type="PANTHER" id="PTHR47966">
    <property type="entry name" value="BETA-SITE APP-CLEAVING ENZYME, ISOFORM A-RELATED"/>
    <property type="match status" value="1"/>
</dbReference>
<dbReference type="AlphaFoldDB" id="J4GIE6"/>
<dbReference type="CDD" id="cd05471">
    <property type="entry name" value="pepsin_like"/>
    <property type="match status" value="1"/>
</dbReference>
<keyword evidence="7" id="KW-1185">Reference proteome</keyword>
<dbReference type="InterPro" id="IPR001969">
    <property type="entry name" value="Aspartic_peptidase_AS"/>
</dbReference>
<feature type="chain" id="PRO_5003778084" description="Peptidase A1 domain-containing protein" evidence="4">
    <location>
        <begin position="22"/>
        <end position="395"/>
    </location>
</feature>
<keyword evidence="3" id="KW-0378">Hydrolase</keyword>
<dbReference type="GeneID" id="24093616"/>
<dbReference type="InterPro" id="IPR034164">
    <property type="entry name" value="Pepsin-like_dom"/>
</dbReference>
<dbReference type="Gene3D" id="2.40.70.10">
    <property type="entry name" value="Acid Proteases"/>
    <property type="match status" value="2"/>
</dbReference>
<dbReference type="InterPro" id="IPR033121">
    <property type="entry name" value="PEPTIDASE_A1"/>
</dbReference>
<evidence type="ECO:0000259" key="5">
    <source>
        <dbReference type="PROSITE" id="PS51767"/>
    </source>
</evidence>
<dbReference type="Proteomes" id="UP000006352">
    <property type="component" value="Unassembled WGS sequence"/>
</dbReference>
<evidence type="ECO:0000313" key="7">
    <source>
        <dbReference type="Proteomes" id="UP000006352"/>
    </source>
</evidence>
<dbReference type="RefSeq" id="XP_012177988.1">
    <property type="nucleotide sequence ID" value="XM_012322598.1"/>
</dbReference>
<evidence type="ECO:0000256" key="4">
    <source>
        <dbReference type="SAM" id="SignalP"/>
    </source>
</evidence>
<dbReference type="GO" id="GO:0006508">
    <property type="term" value="P:proteolysis"/>
    <property type="evidence" value="ECO:0007669"/>
    <property type="project" value="UniProtKB-KW"/>
</dbReference>
<keyword evidence="4" id="KW-0732">Signal</keyword>
<gene>
    <name evidence="6" type="ORF">FIBRA_00709</name>
</gene>
<protein>
    <recommendedName>
        <fullName evidence="5">Peptidase A1 domain-containing protein</fullName>
    </recommendedName>
</protein>
<dbReference type="PANTHER" id="PTHR47966:SF51">
    <property type="entry name" value="BETA-SITE APP-CLEAVING ENZYME, ISOFORM A-RELATED"/>
    <property type="match status" value="1"/>
</dbReference>
<dbReference type="OrthoDB" id="660550at2759"/>
<proteinExistence type="inferred from homology"/>
<evidence type="ECO:0000313" key="6">
    <source>
        <dbReference type="EMBL" id="CCL98705.1"/>
    </source>
</evidence>
<evidence type="ECO:0000256" key="2">
    <source>
        <dbReference type="ARBA" id="ARBA00022750"/>
    </source>
</evidence>
<dbReference type="PROSITE" id="PS00141">
    <property type="entry name" value="ASP_PROTEASE"/>
    <property type="match status" value="1"/>
</dbReference>
<name>J4GIE6_9APHY</name>
<dbReference type="InterPro" id="IPR001461">
    <property type="entry name" value="Aspartic_peptidase_A1"/>
</dbReference>
<dbReference type="InterPro" id="IPR021109">
    <property type="entry name" value="Peptidase_aspartic_dom_sf"/>
</dbReference>
<dbReference type="STRING" id="599839.J4GIE6"/>
<dbReference type="InParanoid" id="J4GIE6"/>
<organism evidence="6 7">
    <name type="scientific">Fibroporia radiculosa</name>
    <dbReference type="NCBI Taxonomy" id="599839"/>
    <lineage>
        <taxon>Eukaryota</taxon>
        <taxon>Fungi</taxon>
        <taxon>Dikarya</taxon>
        <taxon>Basidiomycota</taxon>
        <taxon>Agaricomycotina</taxon>
        <taxon>Agaricomycetes</taxon>
        <taxon>Polyporales</taxon>
        <taxon>Fibroporiaceae</taxon>
        <taxon>Fibroporia</taxon>
    </lineage>
</organism>
<dbReference type="Pfam" id="PF00026">
    <property type="entry name" value="Asp"/>
    <property type="match status" value="1"/>
</dbReference>